<keyword evidence="2" id="KW-1185">Reference proteome</keyword>
<dbReference type="Proteomes" id="UP000094256">
    <property type="component" value="Chromosome"/>
</dbReference>
<protein>
    <submittedName>
        <fullName evidence="1">Uncharacterized protein</fullName>
    </submittedName>
</protein>
<evidence type="ECO:0000313" key="2">
    <source>
        <dbReference type="Proteomes" id="UP000094256"/>
    </source>
</evidence>
<sequence>MRLRRAQRTVHGHRRPNVIYSEQLQPITNITYRLGDGKPVETKRIDAPAFAECDLYAAAPLERQIALLGSHLRYYP</sequence>
<organism evidence="1 2">
    <name type="scientific">Sphingomonas panacis</name>
    <dbReference type="NCBI Taxonomy" id="1560345"/>
    <lineage>
        <taxon>Bacteria</taxon>
        <taxon>Pseudomonadati</taxon>
        <taxon>Pseudomonadota</taxon>
        <taxon>Alphaproteobacteria</taxon>
        <taxon>Sphingomonadales</taxon>
        <taxon>Sphingomonadaceae</taxon>
        <taxon>Sphingomonas</taxon>
    </lineage>
</organism>
<proteinExistence type="predicted"/>
<dbReference type="RefSeq" id="WP_069205679.1">
    <property type="nucleotide sequence ID" value="NZ_CP014168.1"/>
</dbReference>
<name>A0A1B3ZCJ2_9SPHN</name>
<evidence type="ECO:0000313" key="1">
    <source>
        <dbReference type="EMBL" id="AOH85137.1"/>
    </source>
</evidence>
<gene>
    <name evidence="1" type="ORF">AWL63_15405</name>
</gene>
<accession>A0A1B3ZCJ2</accession>
<dbReference type="AlphaFoldDB" id="A0A1B3ZCJ2"/>
<dbReference type="KEGG" id="span:AWL63_15405"/>
<reference evidence="1 2" key="1">
    <citation type="submission" date="2016-01" db="EMBL/GenBank/DDBJ databases">
        <title>Complete genome and mega plasmid sequence of Sphingomonas panacis DCY99 elicits systemic resistance in rice to Xanthomonas oryzae.</title>
        <authorList>
            <person name="Kim Y.J."/>
            <person name="Yang D.C."/>
            <person name="Sing P."/>
        </authorList>
    </citation>
    <scope>NUCLEOTIDE SEQUENCE [LARGE SCALE GENOMIC DNA]</scope>
    <source>
        <strain evidence="1 2">DCY99</strain>
    </source>
</reference>
<dbReference type="EMBL" id="CP014168">
    <property type="protein sequence ID" value="AOH85137.1"/>
    <property type="molecule type" value="Genomic_DNA"/>
</dbReference>